<dbReference type="InterPro" id="IPR006221">
    <property type="entry name" value="TrpG/PapA_dom"/>
</dbReference>
<dbReference type="EMBL" id="CABWKQ010000002">
    <property type="protein sequence ID" value="VWX33136.1"/>
    <property type="molecule type" value="Genomic_DNA"/>
</dbReference>
<dbReference type="InterPro" id="IPR029062">
    <property type="entry name" value="Class_I_gatase-like"/>
</dbReference>
<dbReference type="PANTHER" id="PTHR43418">
    <property type="entry name" value="MULTIFUNCTIONAL TRYPTOPHAN BIOSYNTHESIS PROTEIN-RELATED"/>
    <property type="match status" value="1"/>
</dbReference>
<dbReference type="NCBIfam" id="TIGR00566">
    <property type="entry name" value="trpG_papA"/>
    <property type="match status" value="1"/>
</dbReference>
<dbReference type="EC" id="2.6.1.85" evidence="3"/>
<dbReference type="SUPFAM" id="SSF52317">
    <property type="entry name" value="Class I glutamine amidotransferase-like"/>
    <property type="match status" value="1"/>
</dbReference>
<evidence type="ECO:0000313" key="4">
    <source>
        <dbReference type="Proteomes" id="UP000439752"/>
    </source>
</evidence>
<dbReference type="Pfam" id="PF00117">
    <property type="entry name" value="GATase"/>
    <property type="match status" value="1"/>
</dbReference>
<keyword evidence="3" id="KW-0032">Aminotransferase</keyword>
<keyword evidence="4" id="KW-1185">Reference proteome</keyword>
<dbReference type="PRINTS" id="PR00096">
    <property type="entry name" value="GATASE"/>
</dbReference>
<dbReference type="InterPro" id="IPR050472">
    <property type="entry name" value="Anth_synth/Amidotransfase"/>
</dbReference>
<dbReference type="CDD" id="cd01743">
    <property type="entry name" value="GATase1_Anthranilate_Synthase"/>
    <property type="match status" value="1"/>
</dbReference>
<dbReference type="EC" id="4.1.3.27" evidence="3"/>
<dbReference type="Gene3D" id="3.40.50.880">
    <property type="match status" value="1"/>
</dbReference>
<reference evidence="3 4" key="1">
    <citation type="submission" date="2019-10" db="EMBL/GenBank/DDBJ databases">
        <authorList>
            <person name="Karimi E."/>
        </authorList>
    </citation>
    <scope>NUCLEOTIDE SEQUENCE [LARGE SCALE GENOMIC DNA]</scope>
    <source>
        <strain evidence="3">Exiguobacterium sp. 9Y</strain>
    </source>
</reference>
<organism evidence="3 4">
    <name type="scientific">Exiguobacterium oxidotolerans</name>
    <dbReference type="NCBI Taxonomy" id="223958"/>
    <lineage>
        <taxon>Bacteria</taxon>
        <taxon>Bacillati</taxon>
        <taxon>Bacillota</taxon>
        <taxon>Bacilli</taxon>
        <taxon>Bacillales</taxon>
        <taxon>Bacillales Family XII. Incertae Sedis</taxon>
        <taxon>Exiguobacterium</taxon>
    </lineage>
</organism>
<dbReference type="GO" id="GO:0000162">
    <property type="term" value="P:L-tryptophan biosynthetic process"/>
    <property type="evidence" value="ECO:0007669"/>
    <property type="project" value="TreeGrafter"/>
</dbReference>
<evidence type="ECO:0000256" key="1">
    <source>
        <dbReference type="ARBA" id="ARBA00022962"/>
    </source>
</evidence>
<dbReference type="InterPro" id="IPR017926">
    <property type="entry name" value="GATASE"/>
</dbReference>
<name>A0A653I2W0_9BACL</name>
<accession>A0A653I2W0</accession>
<dbReference type="Proteomes" id="UP000439752">
    <property type="component" value="Unassembled WGS sequence"/>
</dbReference>
<keyword evidence="3" id="KW-0808">Transferase</keyword>
<keyword evidence="3" id="KW-0456">Lyase</keyword>
<dbReference type="PRINTS" id="PR00099">
    <property type="entry name" value="CPSGATASE"/>
</dbReference>
<dbReference type="PANTHER" id="PTHR43418:SF4">
    <property type="entry name" value="MULTIFUNCTIONAL TRYPTOPHAN BIOSYNTHESIS PROTEIN"/>
    <property type="match status" value="1"/>
</dbReference>
<keyword evidence="1" id="KW-0315">Glutamine amidotransferase</keyword>
<dbReference type="PROSITE" id="PS51273">
    <property type="entry name" value="GATASE_TYPE_1"/>
    <property type="match status" value="1"/>
</dbReference>
<dbReference type="GO" id="GO:0046820">
    <property type="term" value="F:4-amino-4-deoxychorismate synthase activity"/>
    <property type="evidence" value="ECO:0007669"/>
    <property type="project" value="UniProtKB-EC"/>
</dbReference>
<evidence type="ECO:0000259" key="2">
    <source>
        <dbReference type="Pfam" id="PF00117"/>
    </source>
</evidence>
<dbReference type="AlphaFoldDB" id="A0A653I2W0"/>
<dbReference type="GO" id="GO:0005829">
    <property type="term" value="C:cytosol"/>
    <property type="evidence" value="ECO:0007669"/>
    <property type="project" value="TreeGrafter"/>
</dbReference>
<protein>
    <submittedName>
        <fullName evidence="3">4-amino-4-deoxychorismate synthase anthranilate synthase (Subunit II)</fullName>
        <ecNumber evidence="3">2.6.1.85</ecNumber>
        <ecNumber evidence="3">4.1.3.27</ecNumber>
    </submittedName>
</protein>
<dbReference type="PRINTS" id="PR00097">
    <property type="entry name" value="ANTSNTHASEII"/>
</dbReference>
<sequence>MILLIDNYDSFTYNLYQYAAEHTDVQVVRNDAMTIADIQDLKPDGIILSPGPGNPNEAGICLEIIKQLSGSIPILGVCLGHQAIGQAFGGQVVQATDIMHGKTSMIRQNGNLFKGLAEQFEVMRYHSLVVDRETAPDVLQITAETTDGTIMAFEHIEHPTYGIQFHPESVGTIDGKQIVKRFIELTGE</sequence>
<feature type="domain" description="Glutamine amidotransferase" evidence="2">
    <location>
        <begin position="3"/>
        <end position="183"/>
    </location>
</feature>
<dbReference type="RefSeq" id="WP_236549993.1">
    <property type="nucleotide sequence ID" value="NZ_LR732308.1"/>
</dbReference>
<evidence type="ECO:0000313" key="3">
    <source>
        <dbReference type="EMBL" id="VWX33136.1"/>
    </source>
</evidence>
<gene>
    <name evidence="3" type="primary">pabA</name>
    <name evidence="3" type="ORF">EXIGUO9Y_100062</name>
</gene>
<dbReference type="FunFam" id="3.40.50.880:FF:000003">
    <property type="entry name" value="Anthranilate synthase component II"/>
    <property type="match status" value="1"/>
</dbReference>
<dbReference type="GO" id="GO:0004049">
    <property type="term" value="F:anthranilate synthase activity"/>
    <property type="evidence" value="ECO:0007669"/>
    <property type="project" value="UniProtKB-EC"/>
</dbReference>
<proteinExistence type="predicted"/>